<comment type="caution">
    <text evidence="9">The sequence shown here is derived from an EMBL/GenBank/DDBJ whole genome shotgun (WGS) entry which is preliminary data.</text>
</comment>
<feature type="transmembrane region" description="Helical" evidence="8">
    <location>
        <begin position="85"/>
        <end position="109"/>
    </location>
</feature>
<evidence type="ECO:0000256" key="3">
    <source>
        <dbReference type="ARBA" id="ARBA00022692"/>
    </source>
</evidence>
<dbReference type="Proteomes" id="UP000327493">
    <property type="component" value="Chromosome 8"/>
</dbReference>
<evidence type="ECO:0000256" key="7">
    <source>
        <dbReference type="PIRSR" id="PIRSR002419-1"/>
    </source>
</evidence>
<evidence type="ECO:0000313" key="10">
    <source>
        <dbReference type="Proteomes" id="UP000327493"/>
    </source>
</evidence>
<dbReference type="InterPro" id="IPR000301">
    <property type="entry name" value="Tetraspanin_animals"/>
</dbReference>
<proteinExistence type="inferred from homology"/>
<dbReference type="CDD" id="cd03165">
    <property type="entry name" value="NET-5_like_LEL"/>
    <property type="match status" value="1"/>
</dbReference>
<feature type="transmembrane region" description="Helical" evidence="8">
    <location>
        <begin position="228"/>
        <end position="251"/>
    </location>
</feature>
<evidence type="ECO:0000256" key="6">
    <source>
        <dbReference type="ARBA" id="ARBA00023180"/>
    </source>
</evidence>
<accession>A0A5J5DC43</accession>
<dbReference type="AlphaFoldDB" id="A0A5J5DC43"/>
<sequence length="259" mass="28821">KSSYISSTAPLRSGRTQTTPSYPLCGCGLLGVGIWLSVSQGSFATFSPSFPSLSAANMVIAIGAIVMVTGFLGCLGAIKENKCLLLSFFIVLLIILLAELILLILFFVYSDKPSSLASRQKISNQNRCFLFPLQVSENAKQDLKDGLALYNSENNIGLRNAWNIIQAEWKCCGVIAYTDWHEALQEKMVPDRCCQEHYQNCGHNSTNMFWNRGCFEKVEEWLDDNKHLLGTIGMVILVVQLLGMAFSMTLFHHIHRTGK</sequence>
<comment type="subcellular location">
    <subcellularLocation>
        <location evidence="1 8">Membrane</location>
        <topology evidence="1 8">Multi-pass membrane protein</topology>
    </subcellularLocation>
</comment>
<feature type="disulfide bond" evidence="7">
    <location>
        <begin position="171"/>
        <end position="201"/>
    </location>
</feature>
<dbReference type="Pfam" id="PF00335">
    <property type="entry name" value="Tetraspanin"/>
    <property type="match status" value="1"/>
</dbReference>
<keyword evidence="6" id="KW-0325">Glycoprotein</keyword>
<evidence type="ECO:0000313" key="9">
    <source>
        <dbReference type="EMBL" id="KAA8590610.1"/>
    </source>
</evidence>
<feature type="non-terminal residue" evidence="9">
    <location>
        <position position="1"/>
    </location>
</feature>
<keyword evidence="10" id="KW-1185">Reference proteome</keyword>
<keyword evidence="3 8" id="KW-0812">Transmembrane</keyword>
<feature type="transmembrane region" description="Helical" evidence="8">
    <location>
        <begin position="21"/>
        <end position="38"/>
    </location>
</feature>
<dbReference type="InterPro" id="IPR008952">
    <property type="entry name" value="Tetraspanin_EC2_sf"/>
</dbReference>
<comment type="similarity">
    <text evidence="2 8">Belongs to the tetraspanin (TM4SF) family.</text>
</comment>
<name>A0A5J5DC43_9PERO</name>
<dbReference type="PIRSF" id="PIRSF002419">
    <property type="entry name" value="Tetraspanin"/>
    <property type="match status" value="1"/>
</dbReference>
<evidence type="ECO:0000256" key="1">
    <source>
        <dbReference type="ARBA" id="ARBA00004141"/>
    </source>
</evidence>
<keyword evidence="5 8" id="KW-0472">Membrane</keyword>
<dbReference type="FunFam" id="1.10.1450.10:FF:000008">
    <property type="entry name" value="Tetraspanin"/>
    <property type="match status" value="1"/>
</dbReference>
<dbReference type="SUPFAM" id="SSF48652">
    <property type="entry name" value="Tetraspanin"/>
    <property type="match status" value="1"/>
</dbReference>
<gene>
    <name evidence="9" type="ORF">FQN60_014544</name>
</gene>
<dbReference type="PROSITE" id="PS00421">
    <property type="entry name" value="TM4_1"/>
    <property type="match status" value="1"/>
</dbReference>
<evidence type="ECO:0000256" key="4">
    <source>
        <dbReference type="ARBA" id="ARBA00022989"/>
    </source>
</evidence>
<dbReference type="EMBL" id="VOFY01000008">
    <property type="protein sequence ID" value="KAA8590610.1"/>
    <property type="molecule type" value="Genomic_DNA"/>
</dbReference>
<keyword evidence="7" id="KW-1015">Disulfide bond</keyword>
<dbReference type="InterPro" id="IPR018499">
    <property type="entry name" value="Tetraspanin/Peripherin"/>
</dbReference>
<dbReference type="PANTHER" id="PTHR19282:SF41">
    <property type="entry name" value="TETRASPANIN-9"/>
    <property type="match status" value="1"/>
</dbReference>
<organism evidence="9 10">
    <name type="scientific">Etheostoma spectabile</name>
    <name type="common">orangethroat darter</name>
    <dbReference type="NCBI Taxonomy" id="54343"/>
    <lineage>
        <taxon>Eukaryota</taxon>
        <taxon>Metazoa</taxon>
        <taxon>Chordata</taxon>
        <taxon>Craniata</taxon>
        <taxon>Vertebrata</taxon>
        <taxon>Euteleostomi</taxon>
        <taxon>Actinopterygii</taxon>
        <taxon>Neopterygii</taxon>
        <taxon>Teleostei</taxon>
        <taxon>Neoteleostei</taxon>
        <taxon>Acanthomorphata</taxon>
        <taxon>Eupercaria</taxon>
        <taxon>Perciformes</taxon>
        <taxon>Percoidei</taxon>
        <taxon>Percidae</taxon>
        <taxon>Etheostomatinae</taxon>
        <taxon>Etheostoma</taxon>
    </lineage>
</organism>
<evidence type="ECO:0000256" key="8">
    <source>
        <dbReference type="RuleBase" id="RU361218"/>
    </source>
</evidence>
<reference evidence="9 10" key="1">
    <citation type="submission" date="2019-08" db="EMBL/GenBank/DDBJ databases">
        <title>A chromosome-level genome assembly, high-density linkage maps, and genome scans reveal the genomic architecture of hybrid incompatibilities underlying speciation via character displacement in darters (Percidae: Etheostominae).</title>
        <authorList>
            <person name="Moran R.L."/>
            <person name="Catchen J.M."/>
            <person name="Fuller R.C."/>
        </authorList>
    </citation>
    <scope>NUCLEOTIDE SEQUENCE [LARGE SCALE GENOMIC DNA]</scope>
    <source>
        <strain evidence="9">EspeVRDwgs_2016</strain>
        <tissue evidence="9">Muscle</tissue>
    </source>
</reference>
<evidence type="ECO:0000256" key="2">
    <source>
        <dbReference type="ARBA" id="ARBA00006840"/>
    </source>
</evidence>
<protein>
    <recommendedName>
        <fullName evidence="8">Tetraspanin</fullName>
    </recommendedName>
</protein>
<dbReference type="GO" id="GO:0005886">
    <property type="term" value="C:plasma membrane"/>
    <property type="evidence" value="ECO:0007669"/>
    <property type="project" value="TreeGrafter"/>
</dbReference>
<feature type="transmembrane region" description="Helical" evidence="8">
    <location>
        <begin position="58"/>
        <end position="78"/>
    </location>
</feature>
<dbReference type="PANTHER" id="PTHR19282">
    <property type="entry name" value="TETRASPANIN"/>
    <property type="match status" value="1"/>
</dbReference>
<feature type="non-terminal residue" evidence="9">
    <location>
        <position position="259"/>
    </location>
</feature>
<dbReference type="Gene3D" id="1.10.1450.10">
    <property type="entry name" value="Tetraspanin"/>
    <property type="match status" value="1"/>
</dbReference>
<evidence type="ECO:0000256" key="5">
    <source>
        <dbReference type="ARBA" id="ARBA00023136"/>
    </source>
</evidence>
<keyword evidence="4 8" id="KW-1133">Transmembrane helix</keyword>
<dbReference type="PRINTS" id="PR00259">
    <property type="entry name" value="TMFOUR"/>
</dbReference>
<dbReference type="InterPro" id="IPR018503">
    <property type="entry name" value="Tetraspanin_CS"/>
</dbReference>